<gene>
    <name evidence="1" type="ORF">POCULU_LOCUS6627</name>
</gene>
<feature type="non-terminal residue" evidence="1">
    <location>
        <position position="1"/>
    </location>
</feature>
<name>A0A9N9C1Z2_9GLOM</name>
<reference evidence="1" key="1">
    <citation type="submission" date="2021-06" db="EMBL/GenBank/DDBJ databases">
        <authorList>
            <person name="Kallberg Y."/>
            <person name="Tangrot J."/>
            <person name="Rosling A."/>
        </authorList>
    </citation>
    <scope>NUCLEOTIDE SEQUENCE</scope>
    <source>
        <strain evidence="1">IA702</strain>
    </source>
</reference>
<proteinExistence type="predicted"/>
<sequence>MRKEIKAKKAELTFGERDECHSTTKRLKPKTPKIETLQELYQLHPNINGQSVWLFPTLKKSAEGRILYEKAENCAYVYDMITQSRFVDMGSGLIND</sequence>
<comment type="caution">
    <text evidence="1">The sequence shown here is derived from an EMBL/GenBank/DDBJ whole genome shotgun (WGS) entry which is preliminary data.</text>
</comment>
<dbReference type="EMBL" id="CAJVPJ010001265">
    <property type="protein sequence ID" value="CAG8583895.1"/>
    <property type="molecule type" value="Genomic_DNA"/>
</dbReference>
<evidence type="ECO:0000313" key="2">
    <source>
        <dbReference type="Proteomes" id="UP000789572"/>
    </source>
</evidence>
<evidence type="ECO:0000313" key="1">
    <source>
        <dbReference type="EMBL" id="CAG8583895.1"/>
    </source>
</evidence>
<dbReference type="AlphaFoldDB" id="A0A9N9C1Z2"/>
<organism evidence="1 2">
    <name type="scientific">Paraglomus occultum</name>
    <dbReference type="NCBI Taxonomy" id="144539"/>
    <lineage>
        <taxon>Eukaryota</taxon>
        <taxon>Fungi</taxon>
        <taxon>Fungi incertae sedis</taxon>
        <taxon>Mucoromycota</taxon>
        <taxon>Glomeromycotina</taxon>
        <taxon>Glomeromycetes</taxon>
        <taxon>Paraglomerales</taxon>
        <taxon>Paraglomeraceae</taxon>
        <taxon>Paraglomus</taxon>
    </lineage>
</organism>
<dbReference type="Proteomes" id="UP000789572">
    <property type="component" value="Unassembled WGS sequence"/>
</dbReference>
<protein>
    <submittedName>
        <fullName evidence="1">10300_t:CDS:1</fullName>
    </submittedName>
</protein>
<accession>A0A9N9C1Z2</accession>
<dbReference type="OrthoDB" id="2444511at2759"/>
<keyword evidence="2" id="KW-1185">Reference proteome</keyword>